<dbReference type="EMBL" id="AQQR01000012">
    <property type="protein sequence ID" value="OWU70418.1"/>
    <property type="molecule type" value="Genomic_DNA"/>
</dbReference>
<comment type="caution">
    <text evidence="3">The sequence shown here is derived from an EMBL/GenBank/DDBJ whole genome shotgun (WGS) entry which is preliminary data.</text>
</comment>
<feature type="transmembrane region" description="Helical" evidence="2">
    <location>
        <begin position="6"/>
        <end position="25"/>
    </location>
</feature>
<keyword evidence="2" id="KW-1133">Transmembrane helix</keyword>
<evidence type="ECO:0000256" key="1">
    <source>
        <dbReference type="SAM" id="MobiDB-lite"/>
    </source>
</evidence>
<organism evidence="3 4">
    <name type="scientific">Marinibacterium profundimaris</name>
    <dbReference type="NCBI Taxonomy" id="1679460"/>
    <lineage>
        <taxon>Bacteria</taxon>
        <taxon>Pseudomonadati</taxon>
        <taxon>Pseudomonadota</taxon>
        <taxon>Alphaproteobacteria</taxon>
        <taxon>Rhodobacterales</taxon>
        <taxon>Paracoccaceae</taxon>
        <taxon>Marinibacterium</taxon>
    </lineage>
</organism>
<name>A0A225NDY1_9RHOB</name>
<keyword evidence="2" id="KW-0812">Transmembrane</keyword>
<feature type="compositionally biased region" description="Low complexity" evidence="1">
    <location>
        <begin position="90"/>
        <end position="100"/>
    </location>
</feature>
<dbReference type="RefSeq" id="WP_088651841.1">
    <property type="nucleotide sequence ID" value="NZ_AQQR01000012.1"/>
</dbReference>
<dbReference type="Proteomes" id="UP000215377">
    <property type="component" value="Unassembled WGS sequence"/>
</dbReference>
<evidence type="ECO:0000313" key="3">
    <source>
        <dbReference type="EMBL" id="OWU70418.1"/>
    </source>
</evidence>
<sequence length="390" mass="40772">MQTGTAISGIAHVGLVVWVIVGGFFRSEPEPVTVTEVSLISAEEYAALSAPRTGPEFTETPGNLDQPEELAPEEPAPQVTEETPPERQDPVAPETPEAAPEAPPVPEAPQPPEPELSQDLPEPTPPEPPANDTAVLTPETRPEPAPVDRQASTPAPPPPPDARPDPVTEAPVSPDGLDQEAPEARDAAAPEEATDQPPEPEAEPDPEPAPPATAAPTASRRPATRPDRPRPSAPAEAPVETAQPETPSEPEPETESPDRSQAVDDAVAAALGQAGASTPAPAGPPLTGGEREALRVGVSQCWSVGSLSSAALATTVVVGVAMTPDGRPVTNSIRLVSFSGGDQTAAQQAFDAARRAIIRCGQQGYPLPAEKYEQWRDIEMTFNPENMQYR</sequence>
<feature type="compositionally biased region" description="Acidic residues" evidence="1">
    <location>
        <begin position="192"/>
        <end position="206"/>
    </location>
</feature>
<feature type="compositionally biased region" description="Pro residues" evidence="1">
    <location>
        <begin position="101"/>
        <end position="114"/>
    </location>
</feature>
<keyword evidence="2" id="KW-0472">Membrane</keyword>
<evidence type="ECO:0000256" key="2">
    <source>
        <dbReference type="SAM" id="Phobius"/>
    </source>
</evidence>
<dbReference type="SUPFAM" id="SSF74653">
    <property type="entry name" value="TolA/TonB C-terminal domain"/>
    <property type="match status" value="1"/>
</dbReference>
<dbReference type="Gene3D" id="3.30.1150.10">
    <property type="match status" value="1"/>
</dbReference>
<reference evidence="3 4" key="1">
    <citation type="submission" date="2013-04" db="EMBL/GenBank/DDBJ databases">
        <title>Oceanicola sp. 22II1-22F33 Genome Sequencing.</title>
        <authorList>
            <person name="Lai Q."/>
            <person name="Li G."/>
            <person name="Shao Z."/>
        </authorList>
    </citation>
    <scope>NUCLEOTIDE SEQUENCE [LARGE SCALE GENOMIC DNA]</scope>
    <source>
        <strain evidence="3 4">22II1-22F33</strain>
    </source>
</reference>
<accession>A0A225NDY1</accession>
<gene>
    <name evidence="3" type="ORF">ATO3_20800</name>
</gene>
<proteinExistence type="predicted"/>
<evidence type="ECO:0008006" key="5">
    <source>
        <dbReference type="Google" id="ProtNLM"/>
    </source>
</evidence>
<feature type="region of interest" description="Disordered" evidence="1">
    <location>
        <begin position="48"/>
        <end position="261"/>
    </location>
</feature>
<keyword evidence="4" id="KW-1185">Reference proteome</keyword>
<dbReference type="AlphaFoldDB" id="A0A225NDY1"/>
<evidence type="ECO:0000313" key="4">
    <source>
        <dbReference type="Proteomes" id="UP000215377"/>
    </source>
</evidence>
<protein>
    <recommendedName>
        <fullName evidence="5">Energy transducer TonB</fullName>
    </recommendedName>
</protein>
<dbReference type="OrthoDB" id="7161229at2"/>